<dbReference type="SUPFAM" id="SSF56672">
    <property type="entry name" value="DNA/RNA polymerases"/>
    <property type="match status" value="1"/>
</dbReference>
<keyword evidence="5" id="KW-0255">Endonuclease</keyword>
<dbReference type="InterPro" id="IPR021109">
    <property type="entry name" value="Peptidase_aspartic_dom_sf"/>
</dbReference>
<dbReference type="InterPro" id="IPR043502">
    <property type="entry name" value="DNA/RNA_pol_sf"/>
</dbReference>
<dbReference type="GO" id="GO:0008233">
    <property type="term" value="F:peptidase activity"/>
    <property type="evidence" value="ECO:0007669"/>
    <property type="project" value="UniProtKB-KW"/>
</dbReference>
<feature type="domain" description="Reverse transcriptase" evidence="9">
    <location>
        <begin position="515"/>
        <end position="694"/>
    </location>
</feature>
<dbReference type="PANTHER" id="PTHR37984">
    <property type="entry name" value="PROTEIN CBG26694"/>
    <property type="match status" value="1"/>
</dbReference>
<evidence type="ECO:0000256" key="1">
    <source>
        <dbReference type="ARBA" id="ARBA00022670"/>
    </source>
</evidence>
<organism evidence="10 11">
    <name type="scientific">Gossypium anomalum</name>
    <dbReference type="NCBI Taxonomy" id="47600"/>
    <lineage>
        <taxon>Eukaryota</taxon>
        <taxon>Viridiplantae</taxon>
        <taxon>Streptophyta</taxon>
        <taxon>Embryophyta</taxon>
        <taxon>Tracheophyta</taxon>
        <taxon>Spermatophyta</taxon>
        <taxon>Magnoliopsida</taxon>
        <taxon>eudicotyledons</taxon>
        <taxon>Gunneridae</taxon>
        <taxon>Pentapetalae</taxon>
        <taxon>rosids</taxon>
        <taxon>malvids</taxon>
        <taxon>Malvales</taxon>
        <taxon>Malvaceae</taxon>
        <taxon>Malvoideae</taxon>
        <taxon>Gossypium</taxon>
    </lineage>
</organism>
<dbReference type="Gene3D" id="3.10.10.10">
    <property type="entry name" value="HIV Type 1 Reverse Transcriptase, subunit A, domain 1"/>
    <property type="match status" value="1"/>
</dbReference>
<proteinExistence type="predicted"/>
<evidence type="ECO:0000256" key="5">
    <source>
        <dbReference type="ARBA" id="ARBA00022759"/>
    </source>
</evidence>
<dbReference type="GO" id="GO:0003964">
    <property type="term" value="F:RNA-directed DNA polymerase activity"/>
    <property type="evidence" value="ECO:0007669"/>
    <property type="project" value="UniProtKB-KW"/>
</dbReference>
<dbReference type="CDD" id="cd01647">
    <property type="entry name" value="RT_LTR"/>
    <property type="match status" value="1"/>
</dbReference>
<dbReference type="AlphaFoldDB" id="A0A8J6DC75"/>
<dbReference type="FunFam" id="3.10.10.10:FF:000007">
    <property type="entry name" value="Retrovirus-related Pol polyprotein from transposon 17.6-like Protein"/>
    <property type="match status" value="1"/>
</dbReference>
<dbReference type="CDD" id="cd00303">
    <property type="entry name" value="retropepsin_like"/>
    <property type="match status" value="1"/>
</dbReference>
<dbReference type="InterPro" id="IPR050951">
    <property type="entry name" value="Retrovirus_Pol_polyprotein"/>
</dbReference>
<keyword evidence="2" id="KW-0808">Transferase</keyword>
<dbReference type="Pfam" id="PF08284">
    <property type="entry name" value="RVP_2"/>
    <property type="match status" value="1"/>
</dbReference>
<evidence type="ECO:0000256" key="6">
    <source>
        <dbReference type="ARBA" id="ARBA00022801"/>
    </source>
</evidence>
<sequence>MGDEKTLTAKLEAFMEQMATRQQALEEQVAILSLSVQKTTKGNSEKNNEEQAAVEARKEIQIRNTRTNEEDKVGVASFHLLREAQLWFDQIEEEEANLDWERFRESCHIRFGPPMSNNPLGELANLRQTGTVEEYQRQFQSLLARTTDLKPRQQVNLFTAGLVKELRIDIEMQQPGNLGVAMNMARALERKQKVSSKMLSQTNLNWSASQNAGNTSIIPTTKSFAKGGQTTKPMGNNSKIGSSAPFIKRLTRAEMAERRAKGLCYNCDESYSMGHRCKRLFWIEVPNIEDEQDDEVDDLEISLHAIRGTCDSSTMQLPAKVSRKTVLVLVDSGSTHNFLREGLVPRLGLKIQKKSGLQVCVANGEQVPSIGICKSVQFVVANDNFQADFYTIPLEGFDMILGVKWLCTLGPILWDFSSLTMQFAVNKKKILWQGQHLEEVPRLSLIQGQDLTNIVLDKLLVEFAHLFQEPSGLPPNRKCNHHITLKQGTGPIVVRPYRYPHFQKDEIEKQCDQMLQEGIIRPSRSPFSSPVLLVKKHNGSWCFCIDYRELNACTVKDKYPIPVVDELLDELHVAKYFTKLDLRSGYIQIRMATTDVEKTAFRTHHGHFEFLVMPFGLTNAPSTFQSLMNDIFRPYLRKFVLVFFDDILIYSKTCTEHMHHVRLVFELLRDNMLFLKKSKCFFGESQVTYLGHVIHGKGVEVDHTKIKDVTDWPTPKTTKTLRGFLGLAGYYRKFIKNYGQVAAPLTSLLKKNAFNWTKEADVAFTQLKTSLSTAPVLQLPNFAEEFVVECDASDSGFGAVLQQKGHPIAFFSCKIADRHLKLAAYERELIGLAKAVTH</sequence>
<dbReference type="PANTHER" id="PTHR37984:SF5">
    <property type="entry name" value="PROTEIN NYNRIN-LIKE"/>
    <property type="match status" value="1"/>
</dbReference>
<dbReference type="InterPro" id="IPR041577">
    <property type="entry name" value="RT_RNaseH_2"/>
</dbReference>
<dbReference type="SUPFAM" id="SSF50630">
    <property type="entry name" value="Acid proteases"/>
    <property type="match status" value="1"/>
</dbReference>
<dbReference type="InterPro" id="IPR000477">
    <property type="entry name" value="RT_dom"/>
</dbReference>
<gene>
    <name evidence="10" type="ORF">CXB51_005557</name>
</gene>
<evidence type="ECO:0000256" key="3">
    <source>
        <dbReference type="ARBA" id="ARBA00022695"/>
    </source>
</evidence>
<evidence type="ECO:0000256" key="4">
    <source>
        <dbReference type="ARBA" id="ARBA00022722"/>
    </source>
</evidence>
<dbReference type="EMBL" id="JAHUZN010000003">
    <property type="protein sequence ID" value="KAG8499133.1"/>
    <property type="molecule type" value="Genomic_DNA"/>
</dbReference>
<comment type="caution">
    <text evidence="10">The sequence shown here is derived from an EMBL/GenBank/DDBJ whole genome shotgun (WGS) entry which is preliminary data.</text>
</comment>
<dbReference type="PROSITE" id="PS50878">
    <property type="entry name" value="RT_POL"/>
    <property type="match status" value="1"/>
</dbReference>
<keyword evidence="8" id="KW-0511">Multifunctional enzyme</keyword>
<keyword evidence="3" id="KW-0548">Nucleotidyltransferase</keyword>
<evidence type="ECO:0000313" key="11">
    <source>
        <dbReference type="Proteomes" id="UP000701853"/>
    </source>
</evidence>
<keyword evidence="1" id="KW-0645">Protease</keyword>
<dbReference type="Pfam" id="PF03732">
    <property type="entry name" value="Retrotrans_gag"/>
    <property type="match status" value="1"/>
</dbReference>
<evidence type="ECO:0000259" key="9">
    <source>
        <dbReference type="PROSITE" id="PS50878"/>
    </source>
</evidence>
<keyword evidence="11" id="KW-1185">Reference proteome</keyword>
<name>A0A8J6DC75_9ROSI</name>
<dbReference type="FunFam" id="3.30.70.270:FF:000020">
    <property type="entry name" value="Transposon Tf2-6 polyprotein-like Protein"/>
    <property type="match status" value="1"/>
</dbReference>
<keyword evidence="7" id="KW-0695">RNA-directed DNA polymerase</keyword>
<evidence type="ECO:0000313" key="10">
    <source>
        <dbReference type="EMBL" id="KAG8499133.1"/>
    </source>
</evidence>
<dbReference type="Proteomes" id="UP000701853">
    <property type="component" value="Chromosome 3"/>
</dbReference>
<keyword evidence="4" id="KW-0540">Nuclease</keyword>
<keyword evidence="6" id="KW-0378">Hydrolase</keyword>
<dbReference type="Pfam" id="PF17919">
    <property type="entry name" value="RT_RNaseH_2"/>
    <property type="match status" value="1"/>
</dbReference>
<dbReference type="GO" id="GO:0006508">
    <property type="term" value="P:proteolysis"/>
    <property type="evidence" value="ECO:0007669"/>
    <property type="project" value="UniProtKB-KW"/>
</dbReference>
<dbReference type="InterPro" id="IPR043128">
    <property type="entry name" value="Rev_trsase/Diguanyl_cyclase"/>
</dbReference>
<evidence type="ECO:0000256" key="7">
    <source>
        <dbReference type="ARBA" id="ARBA00022918"/>
    </source>
</evidence>
<reference evidence="10 11" key="1">
    <citation type="journal article" date="2021" name="bioRxiv">
        <title>The Gossypium anomalum genome as a resource for cotton improvement and evolutionary analysis of hybrid incompatibility.</title>
        <authorList>
            <person name="Grover C.E."/>
            <person name="Yuan D."/>
            <person name="Arick M.A."/>
            <person name="Miller E.R."/>
            <person name="Hu G."/>
            <person name="Peterson D.G."/>
            <person name="Wendel J.F."/>
            <person name="Udall J.A."/>
        </authorList>
    </citation>
    <scope>NUCLEOTIDE SEQUENCE [LARGE SCALE GENOMIC DNA]</scope>
    <source>
        <strain evidence="10">JFW-Udall</strain>
        <tissue evidence="10">Leaf</tissue>
    </source>
</reference>
<dbReference type="Gene3D" id="2.40.70.10">
    <property type="entry name" value="Acid Proteases"/>
    <property type="match status" value="1"/>
</dbReference>
<dbReference type="OrthoDB" id="1001400at2759"/>
<evidence type="ECO:0000256" key="2">
    <source>
        <dbReference type="ARBA" id="ARBA00022679"/>
    </source>
</evidence>
<dbReference type="GO" id="GO:0004519">
    <property type="term" value="F:endonuclease activity"/>
    <property type="evidence" value="ECO:0007669"/>
    <property type="project" value="UniProtKB-KW"/>
</dbReference>
<evidence type="ECO:0000256" key="8">
    <source>
        <dbReference type="ARBA" id="ARBA00023268"/>
    </source>
</evidence>
<dbReference type="InterPro" id="IPR005162">
    <property type="entry name" value="Retrotrans_gag_dom"/>
</dbReference>
<dbReference type="Pfam" id="PF00078">
    <property type="entry name" value="RVT_1"/>
    <property type="match status" value="1"/>
</dbReference>
<accession>A0A8J6DC75</accession>
<protein>
    <recommendedName>
        <fullName evidence="9">Reverse transcriptase domain-containing protein</fullName>
    </recommendedName>
</protein>
<dbReference type="Gene3D" id="3.30.70.270">
    <property type="match status" value="2"/>
</dbReference>